<keyword evidence="3" id="KW-1185">Reference proteome</keyword>
<feature type="region of interest" description="Disordered" evidence="1">
    <location>
        <begin position="1"/>
        <end position="55"/>
    </location>
</feature>
<accession>A0ABX6MN28</accession>
<feature type="compositionally biased region" description="Polar residues" evidence="1">
    <location>
        <begin position="1"/>
        <end position="24"/>
    </location>
</feature>
<evidence type="ECO:0000256" key="1">
    <source>
        <dbReference type="SAM" id="MobiDB-lite"/>
    </source>
</evidence>
<name>A0ABX6MN28_9HYPH</name>
<sequence length="122" mass="13076">MGITETGQTESTGAGEPQNTSLQAVATPPRRPRKQAAAHADVPNKSKNPKPAETKTEIVLKKLRLAKGVTLEALVEATGWQPHSVRGFLSGTVKKKLGQPLVSEVGKDGVRRYRLDNKAKAV</sequence>
<proteinExistence type="predicted"/>
<dbReference type="Proteomes" id="UP000500892">
    <property type="component" value="Chromosome"/>
</dbReference>
<evidence type="ECO:0000313" key="2">
    <source>
        <dbReference type="EMBL" id="QJF00762.1"/>
    </source>
</evidence>
<evidence type="ECO:0000313" key="3">
    <source>
        <dbReference type="Proteomes" id="UP000500892"/>
    </source>
</evidence>
<gene>
    <name evidence="2" type="ORF">R7A2020_07345</name>
</gene>
<dbReference type="Pfam" id="PF11994">
    <property type="entry name" value="DUF3489"/>
    <property type="match status" value="1"/>
</dbReference>
<dbReference type="InterPro" id="IPR021880">
    <property type="entry name" value="DUF3489"/>
</dbReference>
<dbReference type="RefSeq" id="WP_080680331.1">
    <property type="nucleotide sequence ID" value="NZ_KI632510.1"/>
</dbReference>
<organism evidence="2 3">
    <name type="scientific">Mesorhizobium japonicum R7A</name>
    <dbReference type="NCBI Taxonomy" id="935547"/>
    <lineage>
        <taxon>Bacteria</taxon>
        <taxon>Pseudomonadati</taxon>
        <taxon>Pseudomonadota</taxon>
        <taxon>Alphaproteobacteria</taxon>
        <taxon>Hyphomicrobiales</taxon>
        <taxon>Phyllobacteriaceae</taxon>
        <taxon>Mesorhizobium</taxon>
    </lineage>
</organism>
<protein>
    <submittedName>
        <fullName evidence="2">DUF3489 domain-containing protein</fullName>
    </submittedName>
</protein>
<reference evidence="2 3" key="1">
    <citation type="submission" date="2020-04" db="EMBL/GenBank/DDBJ databases">
        <title>Mesorhizobium japonicum R7A epigenetic regulation of quorum sensing and ICE transfer.</title>
        <authorList>
            <person name="Ramsay J.P."/>
            <person name="Colombi E."/>
            <person name="Perry B.J."/>
            <person name="Staltari A."/>
        </authorList>
    </citation>
    <scope>NUCLEOTIDE SEQUENCE [LARGE SCALE GENOMIC DNA]</scope>
    <source>
        <strain evidence="2 3">R7A</strain>
    </source>
</reference>
<dbReference type="EMBL" id="CP051772">
    <property type="protein sequence ID" value="QJF00762.1"/>
    <property type="molecule type" value="Genomic_DNA"/>
</dbReference>